<sequence>MHDRNIFKAKCFIGAGGKVCMNFSDAEALDVQLPEGYLVPRVPQRLNYLLLLEDLICKNGFEASSIWGIDIGTGASCIFPLLGARLNNWNFVATEVDVNSISYAAQNIDHNNLRERIRVVHSTDNSILKEVLSKETSSQKFTMNKGPPRSATTATPTELTYAGGENSFIQQMLEESTVCRKNVCFFTTMIGKKGPMVSSLIVPGEDHQMGFEWNILMQMKSQFLLVFNPMLKKGIGRLLTGEFVLPCSVHAYILQTYKSKTLDEIVEELELLLDKISDICGNETDFVKLLSFCLALLDCFGDVLFGCETSELRKKLELLHERVRSLTSAQHLFAKNISLIKNKAAFKFGCVNSDKRT</sequence>
<dbReference type="Gene3D" id="3.40.50.150">
    <property type="entry name" value="Vaccinia Virus protein VP39"/>
    <property type="match status" value="1"/>
</dbReference>
<keyword evidence="2" id="KW-0808">Transferase</keyword>
<evidence type="ECO:0000256" key="1">
    <source>
        <dbReference type="ARBA" id="ARBA00022603"/>
    </source>
</evidence>
<dbReference type="GO" id="GO:0008168">
    <property type="term" value="F:methyltransferase activity"/>
    <property type="evidence" value="ECO:0007669"/>
    <property type="project" value="UniProtKB-KW"/>
</dbReference>
<keyword evidence="3" id="KW-1185">Reference proteome</keyword>
<dbReference type="PANTHER" id="PTHR13393">
    <property type="entry name" value="SAM-DEPENDENT METHYLTRANSFERASE"/>
    <property type="match status" value="1"/>
</dbReference>
<organism evidence="3 4">
    <name type="scientific">Globodera rostochiensis</name>
    <name type="common">Golden nematode worm</name>
    <name type="synonym">Heterodera rostochiensis</name>
    <dbReference type="NCBI Taxonomy" id="31243"/>
    <lineage>
        <taxon>Eukaryota</taxon>
        <taxon>Metazoa</taxon>
        <taxon>Ecdysozoa</taxon>
        <taxon>Nematoda</taxon>
        <taxon>Chromadorea</taxon>
        <taxon>Rhabditida</taxon>
        <taxon>Tylenchina</taxon>
        <taxon>Tylenchomorpha</taxon>
        <taxon>Tylenchoidea</taxon>
        <taxon>Heteroderidae</taxon>
        <taxon>Heteroderinae</taxon>
        <taxon>Globodera</taxon>
    </lineage>
</organism>
<dbReference type="GO" id="GO:0070475">
    <property type="term" value="P:rRNA base methylation"/>
    <property type="evidence" value="ECO:0007669"/>
    <property type="project" value="TreeGrafter"/>
</dbReference>
<dbReference type="InterPro" id="IPR029063">
    <property type="entry name" value="SAM-dependent_MTases_sf"/>
</dbReference>
<evidence type="ECO:0000256" key="2">
    <source>
        <dbReference type="ARBA" id="ARBA00022679"/>
    </source>
</evidence>
<keyword evidence="1" id="KW-0489">Methyltransferase</keyword>
<name>A0A914GWE1_GLORO</name>
<dbReference type="Pfam" id="PF05971">
    <property type="entry name" value="Methyltransf_10"/>
    <property type="match status" value="1"/>
</dbReference>
<dbReference type="WBParaSite" id="Gr19_v10_g11378.t2">
    <property type="protein sequence ID" value="Gr19_v10_g11378.t2"/>
    <property type="gene ID" value="Gr19_v10_g11378"/>
</dbReference>
<protein>
    <submittedName>
        <fullName evidence="4">U6 small nuclear RNA (adenine-(43)-N(6))-methyltransferase</fullName>
    </submittedName>
</protein>
<dbReference type="GO" id="GO:0005634">
    <property type="term" value="C:nucleus"/>
    <property type="evidence" value="ECO:0007669"/>
    <property type="project" value="TreeGrafter"/>
</dbReference>
<dbReference type="PANTHER" id="PTHR13393:SF0">
    <property type="entry name" value="RNA N6-ADENOSINE-METHYLTRANSFERASE METTL16"/>
    <property type="match status" value="1"/>
</dbReference>
<dbReference type="AlphaFoldDB" id="A0A914GWE1"/>
<proteinExistence type="predicted"/>
<dbReference type="Proteomes" id="UP000887572">
    <property type="component" value="Unplaced"/>
</dbReference>
<reference evidence="4" key="1">
    <citation type="submission" date="2022-11" db="UniProtKB">
        <authorList>
            <consortium name="WormBaseParasite"/>
        </authorList>
    </citation>
    <scope>IDENTIFICATION</scope>
</reference>
<accession>A0A914GWE1</accession>
<evidence type="ECO:0000313" key="4">
    <source>
        <dbReference type="WBParaSite" id="Gr19_v10_g11378.t2"/>
    </source>
</evidence>
<dbReference type="SUPFAM" id="SSF53335">
    <property type="entry name" value="S-adenosyl-L-methionine-dependent methyltransferases"/>
    <property type="match status" value="1"/>
</dbReference>
<dbReference type="InterPro" id="IPR010286">
    <property type="entry name" value="METTL16/RlmF"/>
</dbReference>
<evidence type="ECO:0000313" key="3">
    <source>
        <dbReference type="Proteomes" id="UP000887572"/>
    </source>
</evidence>